<gene>
    <name evidence="2" type="ORF">FEM03_00710</name>
</gene>
<evidence type="ECO:0000313" key="2">
    <source>
        <dbReference type="EMBL" id="TLD72630.1"/>
    </source>
</evidence>
<keyword evidence="3" id="KW-1185">Reference proteome</keyword>
<comment type="caution">
    <text evidence="2">The sequence shown here is derived from an EMBL/GenBank/DDBJ whole genome shotgun (WGS) entry which is preliminary data.</text>
</comment>
<feature type="domain" description="PIN" evidence="1">
    <location>
        <begin position="4"/>
        <end position="136"/>
    </location>
</feature>
<dbReference type="Gene3D" id="3.40.50.1010">
    <property type="entry name" value="5'-nuclease"/>
    <property type="match status" value="1"/>
</dbReference>
<sequence>MVIACDTSFLFSLYGSDRHSERAVSFISTIAVPLRLTTLTQFEFGNALRFAEFRKVLKSGEALQHRTRFEVAISQGRLIVENCNLADVVEVADRLSAMRTLLGGHRGFDILHVAGALKLKATHFLTFDHNQKKLAEAEGLIVPL</sequence>
<dbReference type="RefSeq" id="WP_138084253.1">
    <property type="nucleotide sequence ID" value="NZ_VAUV01000001.1"/>
</dbReference>
<dbReference type="InterPro" id="IPR029060">
    <property type="entry name" value="PIN-like_dom_sf"/>
</dbReference>
<organism evidence="2 3">
    <name type="scientific">Phragmitibacter flavus</name>
    <dbReference type="NCBI Taxonomy" id="2576071"/>
    <lineage>
        <taxon>Bacteria</taxon>
        <taxon>Pseudomonadati</taxon>
        <taxon>Verrucomicrobiota</taxon>
        <taxon>Verrucomicrobiia</taxon>
        <taxon>Verrucomicrobiales</taxon>
        <taxon>Verrucomicrobiaceae</taxon>
        <taxon>Phragmitibacter</taxon>
    </lineage>
</organism>
<dbReference type="Pfam" id="PF01850">
    <property type="entry name" value="PIN"/>
    <property type="match status" value="1"/>
</dbReference>
<dbReference type="EMBL" id="VAUV01000001">
    <property type="protein sequence ID" value="TLD72630.1"/>
    <property type="molecule type" value="Genomic_DNA"/>
</dbReference>
<evidence type="ECO:0000313" key="3">
    <source>
        <dbReference type="Proteomes" id="UP000306196"/>
    </source>
</evidence>
<dbReference type="AlphaFoldDB" id="A0A5R8KK54"/>
<reference evidence="2 3" key="1">
    <citation type="submission" date="2019-05" db="EMBL/GenBank/DDBJ databases">
        <title>Verrucobacter flavum gen. nov., sp. nov. a new member of the family Verrucomicrobiaceae.</title>
        <authorList>
            <person name="Szuroczki S."/>
            <person name="Abbaszade G."/>
            <person name="Szabo A."/>
            <person name="Felfoldi T."/>
            <person name="Schumann P."/>
            <person name="Boka K."/>
            <person name="Keki Z."/>
            <person name="Toumi M."/>
            <person name="Toth E."/>
        </authorList>
    </citation>
    <scope>NUCLEOTIDE SEQUENCE [LARGE SCALE GENOMIC DNA]</scope>
    <source>
        <strain evidence="2 3">MG-N-17</strain>
    </source>
</reference>
<accession>A0A5R8KK54</accession>
<protein>
    <submittedName>
        <fullName evidence="2">Type II toxin-antitoxin system VapC family toxin</fullName>
    </submittedName>
</protein>
<evidence type="ECO:0000259" key="1">
    <source>
        <dbReference type="Pfam" id="PF01850"/>
    </source>
</evidence>
<dbReference type="SUPFAM" id="SSF88723">
    <property type="entry name" value="PIN domain-like"/>
    <property type="match status" value="1"/>
</dbReference>
<name>A0A5R8KK54_9BACT</name>
<dbReference type="InterPro" id="IPR002716">
    <property type="entry name" value="PIN_dom"/>
</dbReference>
<dbReference type="Proteomes" id="UP000306196">
    <property type="component" value="Unassembled WGS sequence"/>
</dbReference>
<dbReference type="OrthoDB" id="199540at2"/>
<proteinExistence type="predicted"/>